<evidence type="ECO:0000256" key="3">
    <source>
        <dbReference type="ARBA" id="ARBA00006442"/>
    </source>
</evidence>
<dbReference type="EMBL" id="CP016415">
    <property type="protein sequence ID" value="ANU39277.1"/>
    <property type="molecule type" value="Genomic_DNA"/>
</dbReference>
<dbReference type="NCBIfam" id="NF003437">
    <property type="entry name" value="PRK04965.1"/>
    <property type="match status" value="1"/>
</dbReference>
<dbReference type="PANTHER" id="PTHR43429">
    <property type="entry name" value="PYRIDINE NUCLEOTIDE-DISULFIDE OXIDOREDUCTASE DOMAIN-CONTAINING"/>
    <property type="match status" value="1"/>
</dbReference>
<dbReference type="PRINTS" id="PR00368">
    <property type="entry name" value="FADPNR"/>
</dbReference>
<proteinExistence type="inferred from homology"/>
<evidence type="ECO:0000256" key="5">
    <source>
        <dbReference type="ARBA" id="ARBA00022630"/>
    </source>
</evidence>
<name>A0A1C7FHU3_9VIBR</name>
<keyword evidence="7 11" id="KW-0560">Oxidoreductase</keyword>
<keyword evidence="5" id="KW-0285">Flavoprotein</keyword>
<evidence type="ECO:0000256" key="7">
    <source>
        <dbReference type="ARBA" id="ARBA00023002"/>
    </source>
</evidence>
<dbReference type="Pfam" id="PF18113">
    <property type="entry name" value="Rbx_binding"/>
    <property type="match status" value="1"/>
</dbReference>
<feature type="domain" description="Rubredoxin binding" evidence="10">
    <location>
        <begin position="316"/>
        <end position="384"/>
    </location>
</feature>
<feature type="domain" description="FAD/NAD(P)-binding" evidence="9">
    <location>
        <begin position="5"/>
        <end position="291"/>
    </location>
</feature>
<dbReference type="GO" id="GO:0005737">
    <property type="term" value="C:cytoplasm"/>
    <property type="evidence" value="ECO:0007669"/>
    <property type="project" value="UniProtKB-SubCell"/>
</dbReference>
<keyword evidence="6" id="KW-0274">FAD</keyword>
<organism evidence="11 12">
    <name type="scientific">Vibrio scophthalmi</name>
    <dbReference type="NCBI Taxonomy" id="45658"/>
    <lineage>
        <taxon>Bacteria</taxon>
        <taxon>Pseudomonadati</taxon>
        <taxon>Pseudomonadota</taxon>
        <taxon>Gammaproteobacteria</taxon>
        <taxon>Vibrionales</taxon>
        <taxon>Vibrionaceae</taxon>
        <taxon>Vibrio</taxon>
    </lineage>
</organism>
<keyword evidence="8" id="KW-0520">NAD</keyword>
<evidence type="ECO:0000313" key="11">
    <source>
        <dbReference type="EMBL" id="ANU39277.1"/>
    </source>
</evidence>
<evidence type="ECO:0000259" key="9">
    <source>
        <dbReference type="Pfam" id="PF07992"/>
    </source>
</evidence>
<dbReference type="Gene3D" id="3.50.50.60">
    <property type="entry name" value="FAD/NAD(P)-binding domain"/>
    <property type="match status" value="2"/>
</dbReference>
<evidence type="ECO:0000313" key="12">
    <source>
        <dbReference type="Proteomes" id="UP000092528"/>
    </source>
</evidence>
<sequence length="392" mass="41956">MTAPITIIGSGFAAYQLVKTIRRLELQTGEPPVAISLFTADDGAEYNKPDLSHVFSKQQTASDLVIKSGEQFAQEHNVVLHANSAIERIDSQTQQLFVDGIGYSYSKLVFATGASAFIPPMQGNALDQLITLNSLQEYQAAETRLGLAKRILVIGGGLIGVEIAMDLASSGKAVNVVEPNDRLLASLVPEFVALPLEQQLRKQGIELTLGAAVEAIHSNINGDDGLYVTLGNRQQLNVDAVICAAGLRANTQLAKEAGIEVNKGICVDAQLQSSQQGVYALGDCAEIQSRMMPYLQPIVLSANVLAKHLLGQEAQLTLPAMMVKVKTPSYPIQLAGNFEQVASWDVQFTSSGITARAKDENANLVGFVVTSEQVSKAFPLLRELSLAPRSQG</sequence>
<comment type="subcellular location">
    <subcellularLocation>
        <location evidence="2">Cytoplasm</location>
    </subcellularLocation>
</comment>
<keyword evidence="4" id="KW-0963">Cytoplasm</keyword>
<dbReference type="AlphaFoldDB" id="A0A1C7FHU3"/>
<dbReference type="InterPro" id="IPR023753">
    <property type="entry name" value="FAD/NAD-binding_dom"/>
</dbReference>
<accession>A0A1C7FHU3</accession>
<dbReference type="Proteomes" id="UP000092528">
    <property type="component" value="Chromosome 2"/>
</dbReference>
<dbReference type="InterPro" id="IPR041364">
    <property type="entry name" value="Rbx-bd"/>
</dbReference>
<reference evidence="11 12" key="1">
    <citation type="submission" date="2016-07" db="EMBL/GenBank/DDBJ databases">
        <title>Genome sequencing of Vibrio scophthalmi strain VS-05, an isolated from Paralichthys olivaceus.</title>
        <authorList>
            <person name="Han H.-J."/>
        </authorList>
    </citation>
    <scope>NUCLEOTIDE SEQUENCE [LARGE SCALE GENOMIC DNA]</scope>
    <source>
        <strain evidence="11 12">VS-05</strain>
    </source>
</reference>
<dbReference type="PANTHER" id="PTHR43429:SF3">
    <property type="entry name" value="NITRITE REDUCTASE [NAD(P)H]"/>
    <property type="match status" value="1"/>
</dbReference>
<evidence type="ECO:0000256" key="2">
    <source>
        <dbReference type="ARBA" id="ARBA00004496"/>
    </source>
</evidence>
<dbReference type="STRING" id="45658.VSVS12_03458"/>
<evidence type="ECO:0000256" key="4">
    <source>
        <dbReference type="ARBA" id="ARBA00022490"/>
    </source>
</evidence>
<evidence type="ECO:0000256" key="1">
    <source>
        <dbReference type="ARBA" id="ARBA00001974"/>
    </source>
</evidence>
<evidence type="ECO:0000259" key="10">
    <source>
        <dbReference type="Pfam" id="PF18113"/>
    </source>
</evidence>
<dbReference type="RefSeq" id="WP_065546762.1">
    <property type="nucleotide sequence ID" value="NZ_CP016415.1"/>
</dbReference>
<dbReference type="PATRIC" id="fig|45658.7.peg.4221"/>
<comment type="cofactor">
    <cofactor evidence="1">
        <name>FAD</name>
        <dbReference type="ChEBI" id="CHEBI:57692"/>
    </cofactor>
</comment>
<comment type="similarity">
    <text evidence="3">Belongs to the FAD-dependent oxidoreductase family.</text>
</comment>
<keyword evidence="12" id="KW-1185">Reference proteome</keyword>
<dbReference type="InterPro" id="IPR036188">
    <property type="entry name" value="FAD/NAD-bd_sf"/>
</dbReference>
<dbReference type="GO" id="GO:0015044">
    <property type="term" value="F:rubredoxin-NAD+ reductase activity"/>
    <property type="evidence" value="ECO:0007669"/>
    <property type="project" value="UniProtKB-EC"/>
</dbReference>
<evidence type="ECO:0000256" key="6">
    <source>
        <dbReference type="ARBA" id="ARBA00022827"/>
    </source>
</evidence>
<dbReference type="Gene3D" id="3.30.390.120">
    <property type="match status" value="1"/>
</dbReference>
<dbReference type="InterPro" id="IPR050260">
    <property type="entry name" value="FAD-bd_OxRdtase"/>
</dbReference>
<evidence type="ECO:0000256" key="8">
    <source>
        <dbReference type="ARBA" id="ARBA00023027"/>
    </source>
</evidence>
<dbReference type="Pfam" id="PF07992">
    <property type="entry name" value="Pyr_redox_2"/>
    <property type="match status" value="1"/>
</dbReference>
<dbReference type="GeneID" id="96874444"/>
<dbReference type="PRINTS" id="PR00411">
    <property type="entry name" value="PNDRDTASEI"/>
</dbReference>
<gene>
    <name evidence="11" type="ORF">VSVS05_04241</name>
</gene>
<protein>
    <submittedName>
        <fullName evidence="11">Rubredoxin--NAD(+) reductase</fullName>
        <ecNumber evidence="11">1.18.1.1</ecNumber>
    </submittedName>
</protein>
<dbReference type="EC" id="1.18.1.1" evidence="11"/>
<dbReference type="SUPFAM" id="SSF51905">
    <property type="entry name" value="FAD/NAD(P)-binding domain"/>
    <property type="match status" value="2"/>
</dbReference>